<evidence type="ECO:0000313" key="2">
    <source>
        <dbReference type="EMBL" id="GAI40353.1"/>
    </source>
</evidence>
<reference evidence="2" key="1">
    <citation type="journal article" date="2014" name="Front. Microbiol.">
        <title>High frequency of phylogenetically diverse reductive dehalogenase-homologous genes in deep subseafloor sedimentary metagenomes.</title>
        <authorList>
            <person name="Kawai M."/>
            <person name="Futagami T."/>
            <person name="Toyoda A."/>
            <person name="Takaki Y."/>
            <person name="Nishi S."/>
            <person name="Hori S."/>
            <person name="Arai W."/>
            <person name="Tsubouchi T."/>
            <person name="Morono Y."/>
            <person name="Uchiyama I."/>
            <person name="Ito T."/>
            <person name="Fujiyama A."/>
            <person name="Inagaki F."/>
            <person name="Takami H."/>
        </authorList>
    </citation>
    <scope>NUCLEOTIDE SEQUENCE</scope>
    <source>
        <strain evidence="2">Expedition CK06-06</strain>
    </source>
</reference>
<proteinExistence type="predicted"/>
<feature type="non-terminal residue" evidence="2">
    <location>
        <position position="30"/>
    </location>
</feature>
<accession>X1N9P6</accession>
<feature type="region of interest" description="Disordered" evidence="1">
    <location>
        <begin position="1"/>
        <end position="30"/>
    </location>
</feature>
<dbReference type="EMBL" id="BARV01023752">
    <property type="protein sequence ID" value="GAI40353.1"/>
    <property type="molecule type" value="Genomic_DNA"/>
</dbReference>
<comment type="caution">
    <text evidence="2">The sequence shown here is derived from an EMBL/GenBank/DDBJ whole genome shotgun (WGS) entry which is preliminary data.</text>
</comment>
<sequence length="30" mass="3480">MGIDDRQSDKKEASGPKDLEELLEKVDNRY</sequence>
<organism evidence="2">
    <name type="scientific">marine sediment metagenome</name>
    <dbReference type="NCBI Taxonomy" id="412755"/>
    <lineage>
        <taxon>unclassified sequences</taxon>
        <taxon>metagenomes</taxon>
        <taxon>ecological metagenomes</taxon>
    </lineage>
</organism>
<name>X1N9P6_9ZZZZ</name>
<gene>
    <name evidence="2" type="ORF">S06H3_38907</name>
</gene>
<evidence type="ECO:0000256" key="1">
    <source>
        <dbReference type="SAM" id="MobiDB-lite"/>
    </source>
</evidence>
<dbReference type="AlphaFoldDB" id="X1N9P6"/>
<protein>
    <submittedName>
        <fullName evidence="2">Uncharacterized protein</fullName>
    </submittedName>
</protein>